<comment type="caution">
    <text evidence="1">The sequence shown here is derived from an EMBL/GenBank/DDBJ whole genome shotgun (WGS) entry which is preliminary data.</text>
</comment>
<evidence type="ECO:0000313" key="2">
    <source>
        <dbReference type="Proteomes" id="UP001629214"/>
    </source>
</evidence>
<dbReference type="RefSeq" id="WP_408168822.1">
    <property type="nucleotide sequence ID" value="NZ_JAQQFR010000009.1"/>
</dbReference>
<dbReference type="Proteomes" id="UP001629214">
    <property type="component" value="Unassembled WGS sequence"/>
</dbReference>
<proteinExistence type="predicted"/>
<evidence type="ECO:0000313" key="1">
    <source>
        <dbReference type="EMBL" id="MFL9879725.1"/>
    </source>
</evidence>
<keyword evidence="2" id="KW-1185">Reference proteome</keyword>
<gene>
    <name evidence="1" type="ORF">PQR63_15095</name>
</gene>
<sequence>MIEFLEKEYKEYKECKAKNAKDGKTRTKEAGTDLARIDRIGKVEFNNDNIQFF</sequence>
<reference evidence="1 2" key="1">
    <citation type="journal article" date="2024" name="Chem. Sci.">
        <title>Discovery of megapolipeptins by genome mining of a Burkholderiales bacteria collection.</title>
        <authorList>
            <person name="Paulo B.S."/>
            <person name="Recchia M.J.J."/>
            <person name="Lee S."/>
            <person name="Fergusson C.H."/>
            <person name="Romanowski S.B."/>
            <person name="Hernandez A."/>
            <person name="Krull N."/>
            <person name="Liu D.Y."/>
            <person name="Cavanagh H."/>
            <person name="Bos A."/>
            <person name="Gray C.A."/>
            <person name="Murphy B.T."/>
            <person name="Linington R.G."/>
            <person name="Eustaquio A.S."/>
        </authorList>
    </citation>
    <scope>NUCLEOTIDE SEQUENCE [LARGE SCALE GENOMIC DNA]</scope>
    <source>
        <strain evidence="1 2">RL21-008-BIB-B</strain>
    </source>
</reference>
<organism evidence="1 2">
    <name type="scientific">Herbaspirillum rhizosphaerae</name>
    <dbReference type="NCBI Taxonomy" id="346179"/>
    <lineage>
        <taxon>Bacteria</taxon>
        <taxon>Pseudomonadati</taxon>
        <taxon>Pseudomonadota</taxon>
        <taxon>Betaproteobacteria</taxon>
        <taxon>Burkholderiales</taxon>
        <taxon>Oxalobacteraceae</taxon>
        <taxon>Herbaspirillum</taxon>
    </lineage>
</organism>
<protein>
    <submittedName>
        <fullName evidence="1">Uncharacterized protein</fullName>
    </submittedName>
</protein>
<accession>A0ABW8ZB33</accession>
<name>A0ABW8ZB33_9BURK</name>
<dbReference type="EMBL" id="JAQQFR010000009">
    <property type="protein sequence ID" value="MFL9879725.1"/>
    <property type="molecule type" value="Genomic_DNA"/>
</dbReference>